<dbReference type="Proteomes" id="UP000662074">
    <property type="component" value="Unassembled WGS sequence"/>
</dbReference>
<accession>A0A917J7J7</accession>
<gene>
    <name evidence="2" type="ORF">GCM10011425_06240</name>
</gene>
<dbReference type="InterPro" id="IPR025510">
    <property type="entry name" value="DUF4397"/>
</dbReference>
<comment type="caution">
    <text evidence="2">The sequence shown here is derived from an EMBL/GenBank/DDBJ whole genome shotgun (WGS) entry which is preliminary data.</text>
</comment>
<reference evidence="2" key="2">
    <citation type="submission" date="2020-09" db="EMBL/GenBank/DDBJ databases">
        <authorList>
            <person name="Sun Q."/>
            <person name="Sedlacek I."/>
        </authorList>
    </citation>
    <scope>NUCLEOTIDE SEQUENCE</scope>
    <source>
        <strain evidence="2">CCM 8711</strain>
    </source>
</reference>
<dbReference type="EMBL" id="BMDO01000001">
    <property type="protein sequence ID" value="GGI49412.1"/>
    <property type="molecule type" value="Genomic_DNA"/>
</dbReference>
<evidence type="ECO:0000259" key="1">
    <source>
        <dbReference type="Pfam" id="PF14344"/>
    </source>
</evidence>
<dbReference type="Pfam" id="PF14344">
    <property type="entry name" value="DUF4397"/>
    <property type="match status" value="1"/>
</dbReference>
<protein>
    <recommendedName>
        <fullName evidence="1">DUF4397 domain-containing protein</fullName>
    </recommendedName>
</protein>
<organism evidence="2 3">
    <name type="scientific">Mucilaginibacter galii</name>
    <dbReference type="NCBI Taxonomy" id="2005073"/>
    <lineage>
        <taxon>Bacteria</taxon>
        <taxon>Pseudomonadati</taxon>
        <taxon>Bacteroidota</taxon>
        <taxon>Sphingobacteriia</taxon>
        <taxon>Sphingobacteriales</taxon>
        <taxon>Sphingobacteriaceae</taxon>
        <taxon>Mucilaginibacter</taxon>
    </lineage>
</organism>
<evidence type="ECO:0000313" key="3">
    <source>
        <dbReference type="Proteomes" id="UP000662074"/>
    </source>
</evidence>
<feature type="domain" description="DUF4397" evidence="1">
    <location>
        <begin position="93"/>
        <end position="206"/>
    </location>
</feature>
<dbReference type="AlphaFoldDB" id="A0A917J7J7"/>
<evidence type="ECO:0000313" key="2">
    <source>
        <dbReference type="EMBL" id="GGI49412.1"/>
    </source>
</evidence>
<keyword evidence="3" id="KW-1185">Reference proteome</keyword>
<reference evidence="2" key="1">
    <citation type="journal article" date="2014" name="Int. J. Syst. Evol. Microbiol.">
        <title>Complete genome sequence of Corynebacterium casei LMG S-19264T (=DSM 44701T), isolated from a smear-ripened cheese.</title>
        <authorList>
            <consortium name="US DOE Joint Genome Institute (JGI-PGF)"/>
            <person name="Walter F."/>
            <person name="Albersmeier A."/>
            <person name="Kalinowski J."/>
            <person name="Ruckert C."/>
        </authorList>
    </citation>
    <scope>NUCLEOTIDE SEQUENCE</scope>
    <source>
        <strain evidence="2">CCM 8711</strain>
    </source>
</reference>
<name>A0A917J7J7_9SPHI</name>
<proteinExistence type="predicted"/>
<sequence>MIAKLLGAKIFQIALLTGKVQKNKYYNLPFYVLQKTKQGLKSHFISIKTPSMKKVNLTLKQAFRFAFVGLLAVSLFSSCKKNDPYDFEDTIGAEVNLINASPDAPAAQLYVEDILRTPSSVTFGQASGYYKTFLGDQDVIIKSATGEATLSSSHVQFDAFNSYTFFLVGQNSGLGIITVTDDVTAPAAGKAKVRFVNASPNASSVSLIIGGNVIAANQNFRAVGSSVEIAAGTYAVVLSNVAGGTTTTNTTAGVSFQSGKIYTVYAKGLVGSTGTTAFTAGIYNNK</sequence>